<feature type="compositionally biased region" description="Low complexity" evidence="1">
    <location>
        <begin position="43"/>
        <end position="55"/>
    </location>
</feature>
<dbReference type="Proteomes" id="UP001281761">
    <property type="component" value="Unassembled WGS sequence"/>
</dbReference>
<accession>A0ABQ9Y1D1</accession>
<evidence type="ECO:0000313" key="3">
    <source>
        <dbReference type="Proteomes" id="UP001281761"/>
    </source>
</evidence>
<dbReference type="EMBL" id="JARBJD010000045">
    <property type="protein sequence ID" value="KAK2957552.1"/>
    <property type="molecule type" value="Genomic_DNA"/>
</dbReference>
<organism evidence="2 3">
    <name type="scientific">Blattamonas nauphoetae</name>
    <dbReference type="NCBI Taxonomy" id="2049346"/>
    <lineage>
        <taxon>Eukaryota</taxon>
        <taxon>Metamonada</taxon>
        <taxon>Preaxostyla</taxon>
        <taxon>Oxymonadida</taxon>
        <taxon>Blattamonas</taxon>
    </lineage>
</organism>
<reference evidence="2 3" key="1">
    <citation type="journal article" date="2022" name="bioRxiv">
        <title>Genomics of Preaxostyla Flagellates Illuminates Evolutionary Transitions and the Path Towards Mitochondrial Loss.</title>
        <authorList>
            <person name="Novak L.V.F."/>
            <person name="Treitli S.C."/>
            <person name="Pyrih J."/>
            <person name="Halakuc P."/>
            <person name="Pipaliya S.V."/>
            <person name="Vacek V."/>
            <person name="Brzon O."/>
            <person name="Soukal P."/>
            <person name="Eme L."/>
            <person name="Dacks J.B."/>
            <person name="Karnkowska A."/>
            <person name="Elias M."/>
            <person name="Hampl V."/>
        </authorList>
    </citation>
    <scope>NUCLEOTIDE SEQUENCE [LARGE SCALE GENOMIC DNA]</scope>
    <source>
        <strain evidence="2">NAU3</strain>
        <tissue evidence="2">Gut</tissue>
    </source>
</reference>
<evidence type="ECO:0008006" key="4">
    <source>
        <dbReference type="Google" id="ProtNLM"/>
    </source>
</evidence>
<name>A0ABQ9Y1D1_9EUKA</name>
<evidence type="ECO:0000256" key="1">
    <source>
        <dbReference type="SAM" id="MobiDB-lite"/>
    </source>
</evidence>
<comment type="caution">
    <text evidence="2">The sequence shown here is derived from an EMBL/GenBank/DDBJ whole genome shotgun (WGS) entry which is preliminary data.</text>
</comment>
<evidence type="ECO:0000313" key="2">
    <source>
        <dbReference type="EMBL" id="KAK2957552.1"/>
    </source>
</evidence>
<protein>
    <recommendedName>
        <fullName evidence="4">Transposase</fullName>
    </recommendedName>
</protein>
<sequence length="363" mass="41201">MQVKKFRRHDSQAFIVPGPLLTFGFADSCQISSLTSTHCTVHPSAAPVSASSPKSTPCSPIPGHTSVGPPISSASHPTQHNTTKHIRRVTTIRPSHSQQLFEMWTEIPSEHARAVRESLSQLKWPEFDLDEIVSMILSWENESQIEQVRRLQAFTAKHALPTIPPTTICHILGCSESTVSKAKHGSYYHKIEEKINTVLSREDEELLLKTIEADSLKGNMWIPSEIYQFGKTHSTKDNISKSWAYWFVYRHKSRICFLSAQPMSNTRMSLTTGQIKDFFTTMAQVLQNIHPLLFINADEMGYQQKQDAFRHSLIGSVKLKDRPLHYPVDPSERRFSVMGSISLFGKSLPLYVSLKSEERRIQQ</sequence>
<proteinExistence type="predicted"/>
<gene>
    <name evidence="2" type="ORF">BLNAU_7451</name>
</gene>
<feature type="region of interest" description="Disordered" evidence="1">
    <location>
        <begin position="42"/>
        <end position="65"/>
    </location>
</feature>
<keyword evidence="3" id="KW-1185">Reference proteome</keyword>